<evidence type="ECO:0000313" key="1">
    <source>
        <dbReference type="EMBL" id="GAL30962.1"/>
    </source>
</evidence>
<dbReference type="InterPro" id="IPR014718">
    <property type="entry name" value="GH-type_carb-bd"/>
</dbReference>
<reference evidence="2" key="1">
    <citation type="submission" date="2014-09" db="EMBL/GenBank/DDBJ databases">
        <title>Vibrio variabilis JCM 19239. (C206) whole genome shotgun sequence.</title>
        <authorList>
            <person name="Sawabe T."/>
            <person name="Meirelles P."/>
            <person name="Nakanishi M."/>
            <person name="Sayaka M."/>
            <person name="Hattori M."/>
            <person name="Ohkuma M."/>
        </authorList>
    </citation>
    <scope>NUCLEOTIDE SEQUENCE [LARGE SCALE GENOMIC DNA]</scope>
    <source>
        <strain evidence="2">JCM 19239</strain>
    </source>
</reference>
<proteinExistence type="predicted"/>
<protein>
    <submittedName>
        <fullName evidence="1">Uncharacterized protein</fullName>
    </submittedName>
</protein>
<name>A0ABQ0JQD6_9VIBR</name>
<comment type="caution">
    <text evidence="1">The sequence shown here is derived from an EMBL/GenBank/DDBJ whole genome shotgun (WGS) entry which is preliminary data.</text>
</comment>
<sequence>MPDHGEVWTMPWKFERLAENRLAFSVFSERFGYILTKQVTLTADGLNSNYVVSLANDRAALPFIWTPHALFAVYDNHRFITPERMNEIINVCEGGGELGKFGAIYQYPKPPLQRSELLTCH</sequence>
<organism evidence="1 2">
    <name type="scientific">Vibrio variabilis</name>
    <dbReference type="NCBI Taxonomy" id="990271"/>
    <lineage>
        <taxon>Bacteria</taxon>
        <taxon>Pseudomonadati</taxon>
        <taxon>Pseudomonadota</taxon>
        <taxon>Gammaproteobacteria</taxon>
        <taxon>Vibrionales</taxon>
        <taxon>Vibrionaceae</taxon>
        <taxon>Vibrio</taxon>
    </lineage>
</organism>
<keyword evidence="2" id="KW-1185">Reference proteome</keyword>
<dbReference type="SUPFAM" id="SSF74650">
    <property type="entry name" value="Galactose mutarotase-like"/>
    <property type="match status" value="1"/>
</dbReference>
<accession>A0ABQ0JQD6</accession>
<dbReference type="Proteomes" id="UP000029223">
    <property type="component" value="Unassembled WGS sequence"/>
</dbReference>
<dbReference type="Gene3D" id="2.70.98.10">
    <property type="match status" value="1"/>
</dbReference>
<gene>
    <name evidence="1" type="ORF">JCM19239_6593</name>
</gene>
<reference evidence="2" key="2">
    <citation type="submission" date="2014-09" db="EMBL/GenBank/DDBJ databases">
        <authorList>
            <consortium name="NBRP consortium"/>
            <person name="Sawabe T."/>
            <person name="Meirelles P."/>
            <person name="Nakanishi M."/>
            <person name="Sayaka M."/>
            <person name="Hattori M."/>
            <person name="Ohkuma M."/>
        </authorList>
    </citation>
    <scope>NUCLEOTIDE SEQUENCE [LARGE SCALE GENOMIC DNA]</scope>
    <source>
        <strain evidence="2">JCM 19239</strain>
    </source>
</reference>
<evidence type="ECO:0000313" key="2">
    <source>
        <dbReference type="Proteomes" id="UP000029223"/>
    </source>
</evidence>
<dbReference type="EMBL" id="BBMS01000121">
    <property type="protein sequence ID" value="GAL30962.1"/>
    <property type="molecule type" value="Genomic_DNA"/>
</dbReference>
<dbReference type="InterPro" id="IPR011013">
    <property type="entry name" value="Gal_mutarotase_sf_dom"/>
</dbReference>